<keyword evidence="5" id="KW-1185">Reference proteome</keyword>
<sequence>MKKLWIASCCFLSALAFTACDNKSSEANEEQSSTEVTTEDTTGTAVAAPTDTTLTEDKKELMTFAANAGMLQMELGKLAVEKGSSDQVRQYGQRMVDIYTTRQKELQELAKQYRVTLPQTMENDQMERVQELRDTDPEKFDKAYWDTVVDAHQEAVKEYDDKLKDVKEATASGFTLWARNNLKEMRAQMEEAMRFRLDMRNRT</sequence>
<feature type="compositionally biased region" description="Low complexity" evidence="1">
    <location>
        <begin position="30"/>
        <end position="44"/>
    </location>
</feature>
<dbReference type="Proteomes" id="UP001597374">
    <property type="component" value="Unassembled WGS sequence"/>
</dbReference>
<dbReference type="PANTHER" id="PTHR38593:SF1">
    <property type="entry name" value="BLR2558 PROTEIN"/>
    <property type="match status" value="1"/>
</dbReference>
<reference evidence="5" key="1">
    <citation type="journal article" date="2019" name="Int. J. Syst. Evol. Microbiol.">
        <title>The Global Catalogue of Microorganisms (GCM) 10K type strain sequencing project: providing services to taxonomists for standard genome sequencing and annotation.</title>
        <authorList>
            <consortium name="The Broad Institute Genomics Platform"/>
            <consortium name="The Broad Institute Genome Sequencing Center for Infectious Disease"/>
            <person name="Wu L."/>
            <person name="Ma J."/>
        </authorList>
    </citation>
    <scope>NUCLEOTIDE SEQUENCE [LARGE SCALE GENOMIC DNA]</scope>
    <source>
        <strain evidence="5">CGMCC 4.1782</strain>
    </source>
</reference>
<dbReference type="RefSeq" id="WP_250427584.1">
    <property type="nucleotide sequence ID" value="NZ_JALPRR010000001.1"/>
</dbReference>
<evidence type="ECO:0000313" key="5">
    <source>
        <dbReference type="Proteomes" id="UP001597374"/>
    </source>
</evidence>
<feature type="region of interest" description="Disordered" evidence="1">
    <location>
        <begin position="24"/>
        <end position="47"/>
    </location>
</feature>
<evidence type="ECO:0000256" key="1">
    <source>
        <dbReference type="SAM" id="MobiDB-lite"/>
    </source>
</evidence>
<gene>
    <name evidence="4" type="ORF">ACFSKP_06695</name>
</gene>
<dbReference type="Gene3D" id="1.20.1260.10">
    <property type="match status" value="1"/>
</dbReference>
<comment type="caution">
    <text evidence="4">The sequence shown here is derived from an EMBL/GenBank/DDBJ whole genome shotgun (WGS) entry which is preliminary data.</text>
</comment>
<feature type="signal peptide" evidence="2">
    <location>
        <begin position="1"/>
        <end position="19"/>
    </location>
</feature>
<accession>A0ABW5CU42</accession>
<dbReference type="PANTHER" id="PTHR38593">
    <property type="entry name" value="BLR2558 PROTEIN"/>
    <property type="match status" value="1"/>
</dbReference>
<dbReference type="InterPro" id="IPR025419">
    <property type="entry name" value="DUF4142"/>
</dbReference>
<feature type="domain" description="DUF4142" evidence="3">
    <location>
        <begin position="58"/>
        <end position="193"/>
    </location>
</feature>
<dbReference type="InterPro" id="IPR012347">
    <property type="entry name" value="Ferritin-like"/>
</dbReference>
<organism evidence="4 5">
    <name type="scientific">Pontibacter ruber</name>
    <dbReference type="NCBI Taxonomy" id="1343895"/>
    <lineage>
        <taxon>Bacteria</taxon>
        <taxon>Pseudomonadati</taxon>
        <taxon>Bacteroidota</taxon>
        <taxon>Cytophagia</taxon>
        <taxon>Cytophagales</taxon>
        <taxon>Hymenobacteraceae</taxon>
        <taxon>Pontibacter</taxon>
    </lineage>
</organism>
<keyword evidence="2" id="KW-0732">Signal</keyword>
<name>A0ABW5CU42_9BACT</name>
<dbReference type="Pfam" id="PF13628">
    <property type="entry name" value="DUF4142"/>
    <property type="match status" value="1"/>
</dbReference>
<evidence type="ECO:0000256" key="2">
    <source>
        <dbReference type="SAM" id="SignalP"/>
    </source>
</evidence>
<dbReference type="EMBL" id="JBHUIM010000001">
    <property type="protein sequence ID" value="MFD2245936.1"/>
    <property type="molecule type" value="Genomic_DNA"/>
</dbReference>
<evidence type="ECO:0000259" key="3">
    <source>
        <dbReference type="Pfam" id="PF13628"/>
    </source>
</evidence>
<evidence type="ECO:0000313" key="4">
    <source>
        <dbReference type="EMBL" id="MFD2245936.1"/>
    </source>
</evidence>
<dbReference type="PROSITE" id="PS51257">
    <property type="entry name" value="PROKAR_LIPOPROTEIN"/>
    <property type="match status" value="1"/>
</dbReference>
<proteinExistence type="predicted"/>
<protein>
    <submittedName>
        <fullName evidence="4">DUF4142 domain-containing protein</fullName>
    </submittedName>
</protein>
<feature type="chain" id="PRO_5046519405" evidence="2">
    <location>
        <begin position="20"/>
        <end position="203"/>
    </location>
</feature>